<evidence type="ECO:0000256" key="1">
    <source>
        <dbReference type="ARBA" id="ARBA00004123"/>
    </source>
</evidence>
<keyword evidence="5" id="KW-0539">Nucleus</keyword>
<name>A0A6A6VAJ5_9PLEO</name>
<dbReference type="GO" id="GO:0000278">
    <property type="term" value="P:mitotic cell cycle"/>
    <property type="evidence" value="ECO:0007669"/>
    <property type="project" value="TreeGrafter"/>
</dbReference>
<protein>
    <recommendedName>
        <fullName evidence="10">Transcription factor CBF/NF-Y/archaeal histone domain-containing protein</fullName>
    </recommendedName>
</protein>
<dbReference type="Gene3D" id="1.10.20.10">
    <property type="entry name" value="Histone, subunit A"/>
    <property type="match status" value="1"/>
</dbReference>
<dbReference type="InterPro" id="IPR052484">
    <property type="entry name" value="CENP-W/WIP1"/>
</dbReference>
<keyword evidence="4" id="KW-0995">Kinetochore</keyword>
<evidence type="ECO:0000256" key="3">
    <source>
        <dbReference type="ARBA" id="ARBA00022454"/>
    </source>
</evidence>
<dbReference type="AlphaFoldDB" id="A0A6A6VAJ5"/>
<evidence type="ECO:0000256" key="7">
    <source>
        <dbReference type="ARBA" id="ARBA00038432"/>
    </source>
</evidence>
<sequence>MAPAQTLYPRATLRKTIKAHSGKGVSKNVDVLVFLDYLVFMERLIRESRIVSKQANERTISARSVRKVRRDVMSAFKG</sequence>
<dbReference type="FunFam" id="1.10.20.10:FF:000075">
    <property type="entry name" value="WGS project CABT00000000 data, contig 2.56"/>
    <property type="match status" value="1"/>
</dbReference>
<dbReference type="OrthoDB" id="2543597at2759"/>
<keyword evidence="3" id="KW-0158">Chromosome</keyword>
<evidence type="ECO:0000256" key="2">
    <source>
        <dbReference type="ARBA" id="ARBA00004629"/>
    </source>
</evidence>
<evidence type="ECO:0000313" key="8">
    <source>
        <dbReference type="EMBL" id="KAF2746724.1"/>
    </source>
</evidence>
<dbReference type="Proteomes" id="UP000799440">
    <property type="component" value="Unassembled WGS sequence"/>
</dbReference>
<evidence type="ECO:0000256" key="6">
    <source>
        <dbReference type="ARBA" id="ARBA00023328"/>
    </source>
</evidence>
<evidence type="ECO:0000313" key="9">
    <source>
        <dbReference type="Proteomes" id="UP000799440"/>
    </source>
</evidence>
<keyword evidence="9" id="KW-1185">Reference proteome</keyword>
<proteinExistence type="inferred from homology"/>
<reference evidence="8" key="1">
    <citation type="journal article" date="2020" name="Stud. Mycol.">
        <title>101 Dothideomycetes genomes: a test case for predicting lifestyles and emergence of pathogens.</title>
        <authorList>
            <person name="Haridas S."/>
            <person name="Albert R."/>
            <person name="Binder M."/>
            <person name="Bloem J."/>
            <person name="Labutti K."/>
            <person name="Salamov A."/>
            <person name="Andreopoulos B."/>
            <person name="Baker S."/>
            <person name="Barry K."/>
            <person name="Bills G."/>
            <person name="Bluhm B."/>
            <person name="Cannon C."/>
            <person name="Castanera R."/>
            <person name="Culley D."/>
            <person name="Daum C."/>
            <person name="Ezra D."/>
            <person name="Gonzalez J."/>
            <person name="Henrissat B."/>
            <person name="Kuo A."/>
            <person name="Liang C."/>
            <person name="Lipzen A."/>
            <person name="Lutzoni F."/>
            <person name="Magnuson J."/>
            <person name="Mondo S."/>
            <person name="Nolan M."/>
            <person name="Ohm R."/>
            <person name="Pangilinan J."/>
            <person name="Park H.-J."/>
            <person name="Ramirez L."/>
            <person name="Alfaro M."/>
            <person name="Sun H."/>
            <person name="Tritt A."/>
            <person name="Yoshinaga Y."/>
            <person name="Zwiers L.-H."/>
            <person name="Turgeon B."/>
            <person name="Goodwin S."/>
            <person name="Spatafora J."/>
            <person name="Crous P."/>
            <person name="Grigoriev I."/>
        </authorList>
    </citation>
    <scope>NUCLEOTIDE SEQUENCE</scope>
    <source>
        <strain evidence="8">CBS 119925</strain>
    </source>
</reference>
<keyword evidence="6" id="KW-0137">Centromere</keyword>
<dbReference type="PANTHER" id="PTHR34832">
    <property type="entry name" value="CENTROMERE PROTEIN W"/>
    <property type="match status" value="1"/>
</dbReference>
<dbReference type="GO" id="GO:0051382">
    <property type="term" value="P:kinetochore assembly"/>
    <property type="evidence" value="ECO:0007669"/>
    <property type="project" value="TreeGrafter"/>
</dbReference>
<dbReference type="PANTHER" id="PTHR34832:SF1">
    <property type="entry name" value="CENTROMERE PROTEIN W"/>
    <property type="match status" value="1"/>
</dbReference>
<dbReference type="InterPro" id="IPR009072">
    <property type="entry name" value="Histone-fold"/>
</dbReference>
<organism evidence="8 9">
    <name type="scientific">Sporormia fimetaria CBS 119925</name>
    <dbReference type="NCBI Taxonomy" id="1340428"/>
    <lineage>
        <taxon>Eukaryota</taxon>
        <taxon>Fungi</taxon>
        <taxon>Dikarya</taxon>
        <taxon>Ascomycota</taxon>
        <taxon>Pezizomycotina</taxon>
        <taxon>Dothideomycetes</taxon>
        <taxon>Pleosporomycetidae</taxon>
        <taxon>Pleosporales</taxon>
        <taxon>Sporormiaceae</taxon>
        <taxon>Sporormia</taxon>
    </lineage>
</organism>
<dbReference type="GO" id="GO:0000776">
    <property type="term" value="C:kinetochore"/>
    <property type="evidence" value="ECO:0007669"/>
    <property type="project" value="UniProtKB-KW"/>
</dbReference>
<evidence type="ECO:0008006" key="10">
    <source>
        <dbReference type="Google" id="ProtNLM"/>
    </source>
</evidence>
<dbReference type="GO" id="GO:0005654">
    <property type="term" value="C:nucleoplasm"/>
    <property type="evidence" value="ECO:0007669"/>
    <property type="project" value="TreeGrafter"/>
</dbReference>
<gene>
    <name evidence="8" type="ORF">M011DRAFT_468420</name>
</gene>
<evidence type="ECO:0000256" key="4">
    <source>
        <dbReference type="ARBA" id="ARBA00022838"/>
    </source>
</evidence>
<dbReference type="GO" id="GO:0007059">
    <property type="term" value="P:chromosome segregation"/>
    <property type="evidence" value="ECO:0007669"/>
    <property type="project" value="TreeGrafter"/>
</dbReference>
<dbReference type="EMBL" id="MU006576">
    <property type="protein sequence ID" value="KAF2746724.1"/>
    <property type="molecule type" value="Genomic_DNA"/>
</dbReference>
<dbReference type="CDD" id="cd13732">
    <property type="entry name" value="HFD_CENP-W"/>
    <property type="match status" value="1"/>
</dbReference>
<dbReference type="GO" id="GO:0046982">
    <property type="term" value="F:protein heterodimerization activity"/>
    <property type="evidence" value="ECO:0007669"/>
    <property type="project" value="InterPro"/>
</dbReference>
<evidence type="ECO:0000256" key="5">
    <source>
        <dbReference type="ARBA" id="ARBA00023242"/>
    </source>
</evidence>
<accession>A0A6A6VAJ5</accession>
<dbReference type="SUPFAM" id="SSF47113">
    <property type="entry name" value="Histone-fold"/>
    <property type="match status" value="1"/>
</dbReference>
<comment type="subcellular location">
    <subcellularLocation>
        <location evidence="2">Chromosome</location>
        <location evidence="2">Centromere</location>
        <location evidence="2">Kinetochore</location>
    </subcellularLocation>
    <subcellularLocation>
        <location evidence="1">Nucleus</location>
    </subcellularLocation>
</comment>
<comment type="similarity">
    <text evidence="7">Belongs to the CENP-W/WIP1 family.</text>
</comment>